<evidence type="ECO:0000259" key="1">
    <source>
        <dbReference type="Pfam" id="PF12697"/>
    </source>
</evidence>
<dbReference type="EMBL" id="AP026803">
    <property type="protein sequence ID" value="BDR59799.1"/>
    <property type="molecule type" value="Genomic_DNA"/>
</dbReference>
<accession>A0ABM8BF17</accession>
<protein>
    <submittedName>
        <fullName evidence="2">Alpha/beta hydrolase</fullName>
    </submittedName>
</protein>
<evidence type="ECO:0000313" key="3">
    <source>
        <dbReference type="Proteomes" id="UP001321741"/>
    </source>
</evidence>
<name>A0ABM8BF17_9LACO</name>
<gene>
    <name evidence="2" type="ORF">KIM322_00600</name>
</gene>
<dbReference type="InterPro" id="IPR029058">
    <property type="entry name" value="AB_hydrolase_fold"/>
</dbReference>
<dbReference type="Proteomes" id="UP001321741">
    <property type="component" value="Chromosome"/>
</dbReference>
<feature type="domain" description="AB hydrolase-1" evidence="1">
    <location>
        <begin position="14"/>
        <end position="239"/>
    </location>
</feature>
<dbReference type="InterPro" id="IPR000073">
    <property type="entry name" value="AB_hydrolase_1"/>
</dbReference>
<dbReference type="GO" id="GO:0016787">
    <property type="term" value="F:hydrolase activity"/>
    <property type="evidence" value="ECO:0007669"/>
    <property type="project" value="UniProtKB-KW"/>
</dbReference>
<dbReference type="SUPFAM" id="SSF53474">
    <property type="entry name" value="alpha/beta-Hydrolases"/>
    <property type="match status" value="1"/>
</dbReference>
<organism evidence="2 3">
    <name type="scientific">Lactobacillus xylocopicola</name>
    <dbReference type="NCBI Taxonomy" id="2976676"/>
    <lineage>
        <taxon>Bacteria</taxon>
        <taxon>Bacillati</taxon>
        <taxon>Bacillota</taxon>
        <taxon>Bacilli</taxon>
        <taxon>Lactobacillales</taxon>
        <taxon>Lactobacillaceae</taxon>
        <taxon>Lactobacillus</taxon>
    </lineage>
</organism>
<reference evidence="2 3" key="1">
    <citation type="journal article" date="2023" name="Microbiol. Spectr.">
        <title>Symbiosis of Carpenter Bees with Uncharacterized Lactic Acid Bacteria Showing NAD Auxotrophy.</title>
        <authorList>
            <person name="Kawasaki S."/>
            <person name="Ozawa K."/>
            <person name="Mori T."/>
            <person name="Yamamoto A."/>
            <person name="Ito M."/>
            <person name="Ohkuma M."/>
            <person name="Sakamoto M."/>
            <person name="Matsutani M."/>
        </authorList>
    </citation>
    <scope>NUCLEOTIDE SEQUENCE [LARGE SCALE GENOMIC DNA]</scope>
    <source>
        <strain evidence="2 3">Kim32-2</strain>
    </source>
</reference>
<dbReference type="Gene3D" id="3.40.50.1820">
    <property type="entry name" value="alpha/beta hydrolase"/>
    <property type="match status" value="1"/>
</dbReference>
<proteinExistence type="predicted"/>
<dbReference type="RefSeq" id="WP_317637528.1">
    <property type="nucleotide sequence ID" value="NZ_AP026803.1"/>
</dbReference>
<sequence length="247" mass="27344">MKIIEFGQDHTEVIILLHGGGLNWWNYQTEAKLLASKYHVVLPILPGHAGSDQDFYSIRQCAQAIIAVIEQRYGGSVLLIGGLSLGAQVAVEILALRKDICRYAIIESAQVIPAPLTKALLPVTLAASYGLIKQKWFARWQFRALKMAPAYFEDYYRDTCRISRQNLTAILVANTSFTIPVSFAQTSARVILVVGGKEGRKMRRSAALLHKAQPASLLQIKAGLYHGQFVLNHPREYAADLARIVAS</sequence>
<evidence type="ECO:0000313" key="2">
    <source>
        <dbReference type="EMBL" id="BDR59799.1"/>
    </source>
</evidence>
<keyword evidence="3" id="KW-1185">Reference proteome</keyword>
<keyword evidence="2" id="KW-0378">Hydrolase</keyword>
<dbReference type="Pfam" id="PF12697">
    <property type="entry name" value="Abhydrolase_6"/>
    <property type="match status" value="1"/>
</dbReference>